<protein>
    <recommendedName>
        <fullName evidence="3">Mu-like prophage protein Com</fullName>
    </recommendedName>
</protein>
<evidence type="ECO:0000313" key="1">
    <source>
        <dbReference type="EMBL" id="SHN87989.1"/>
    </source>
</evidence>
<dbReference type="EMBL" id="FRDN01000021">
    <property type="protein sequence ID" value="SHN87989.1"/>
    <property type="molecule type" value="Genomic_DNA"/>
</dbReference>
<evidence type="ECO:0000313" key="2">
    <source>
        <dbReference type="Proteomes" id="UP000184010"/>
    </source>
</evidence>
<dbReference type="Proteomes" id="UP000184010">
    <property type="component" value="Unassembled WGS sequence"/>
</dbReference>
<accession>A0A1M7UYE7</accession>
<dbReference type="AlphaFoldDB" id="A0A1M7UYE7"/>
<keyword evidence="2" id="KW-1185">Reference proteome</keyword>
<dbReference type="STRING" id="1121395.SAMN02745215_05070"/>
<evidence type="ECO:0008006" key="3">
    <source>
        <dbReference type="Google" id="ProtNLM"/>
    </source>
</evidence>
<proteinExistence type="predicted"/>
<name>A0A1M7UYE7_9FIRM</name>
<sequence length="64" mass="7252">MNQVRCPSCGKLLAEYELQGSMSIRILCKRCKKLVELKIAVKAREGVDIYLNPRSHEGSDTNTR</sequence>
<reference evidence="2" key="1">
    <citation type="submission" date="2016-12" db="EMBL/GenBank/DDBJ databases">
        <authorList>
            <person name="Varghese N."/>
            <person name="Submissions S."/>
        </authorList>
    </citation>
    <scope>NUCLEOTIDE SEQUENCE [LARGE SCALE GENOMIC DNA]</scope>
    <source>
        <strain evidence="2">DSM 11544</strain>
    </source>
</reference>
<gene>
    <name evidence="1" type="ORF">SAMN02745215_05070</name>
</gene>
<organism evidence="1 2">
    <name type="scientific">Desulfitobacterium chlororespirans DSM 11544</name>
    <dbReference type="NCBI Taxonomy" id="1121395"/>
    <lineage>
        <taxon>Bacteria</taxon>
        <taxon>Bacillati</taxon>
        <taxon>Bacillota</taxon>
        <taxon>Clostridia</taxon>
        <taxon>Eubacteriales</taxon>
        <taxon>Desulfitobacteriaceae</taxon>
        <taxon>Desulfitobacterium</taxon>
    </lineage>
</organism>